<gene>
    <name evidence="7" type="ORF">RHGRI_000538</name>
</gene>
<feature type="compositionally biased region" description="Basic and acidic residues" evidence="5">
    <location>
        <begin position="705"/>
        <end position="754"/>
    </location>
</feature>
<feature type="compositionally biased region" description="Polar residues" evidence="5">
    <location>
        <begin position="637"/>
        <end position="646"/>
    </location>
</feature>
<name>A0AAV6LGZ0_9ERIC</name>
<feature type="compositionally biased region" description="Basic and acidic residues" evidence="5">
    <location>
        <begin position="647"/>
        <end position="697"/>
    </location>
</feature>
<evidence type="ECO:0000313" key="7">
    <source>
        <dbReference type="EMBL" id="KAG5564373.1"/>
    </source>
</evidence>
<dbReference type="Pfam" id="PF02902">
    <property type="entry name" value="Peptidase_C48"/>
    <property type="match status" value="2"/>
</dbReference>
<dbReference type="InterPro" id="IPR038765">
    <property type="entry name" value="Papain-like_cys_pep_sf"/>
</dbReference>
<accession>A0AAV6LGZ0</accession>
<dbReference type="GO" id="GO:0006508">
    <property type="term" value="P:proteolysis"/>
    <property type="evidence" value="ECO:0007669"/>
    <property type="project" value="UniProtKB-KW"/>
</dbReference>
<sequence>MAREKDAEITLLKQRIKNLTNEKIDIEAEHVVHEVTQQWKKNRQKQSASTIFDSMSDARLHEITQQARETVETKERKRNSVSIVEGNESERQIHELTCKFGMKKTAEQGKNKEVLHEGGESKKRKGSSDVIKGAEEPGQAQESKKRKLLKSGPVFRYLSKEAKKKLTSFWRSAAATDSLWAGSQYETSIYADEVSHILEHETIANSTIDSYAEILLGKSPKATCMILSTRWLYLEAKANETARRKMYDDDLNNVLTFDFVIFPIHEDDHWTLLVLKVLEGTWCFYDSMRVKQNQKPIRCNAATNIVMKLFTLCSSLKIFTLQNTKLRIPFVSMKQQKRVTGYLKERSDCGIIVCKIMKHFVLNEELQSDISDEECNKIRAEILEQFITDEVGSWQSQENEEVEQAEEQDWILLQMKLAHGNLRKTRKWRRGLFGLNVNVNLKYPDFVTDEVGSWQYQENKEVKQAEEEDSEDIHRKSEETSSEMKRKRGQSSSKMKGKSGENAYELRPRANVNRATMEEPGTSVTPTKRRQNQGEVQSKSKHNNEKLDAEGKQVTYRSNLQAMISWSFVQLMEDLPAMSNYNWSQAILDNLRKSVEAYPTKPKNVAGCVMLLLLLDSTLQRTDREVRVFRTLRNEQNTSNMIQGNSKHNERQCDEDHGSTGKDDEDHGISEHDDSPEHDSEIQHESTKKRSEDHGSEENEEQQCDEDHGSTGKDDENHGISEHDDSPEHDNEIQHESTEKRSEDHGSEENEEQRTPIYVPYCGSLALESEDGLEKLDFNQTEEQSEQQSPMYLDSAMTGKSTLNVLSETAAIEHSWSLVLDVRLEFSDVIGAEILRCETPAIEKQSGFYLDSALQKENEAATCKIRELLEQIDEERGLKEEQMEKNEELLKQIEELRALKEDEIKELKSIIEVNNETATSRSRELMEQIDEERGLKEKEMEKNKEQVKQIEELKCEAVKQQEENAAKIAELVVLFDEERGLKEEEMEKNKELVKQMEELKCEAVKKQEENAARIAELENQGAVMNKEKAKLINKIDEVRKKREEEVKNISQKIHSKEFDELSKAYLEMKKIRRDYGAQIVLKDEKIKMLEEEVSKQQMAASVGSELQVAAPVGSELQVAAPVGSELQVAAPVGSELQMAALTPPQNFDCEEECVVDEIAPEKDVQVQKLIKEIKENYPDAEVLENAVHRMNKAFLQSPNSYIKRLKKRTGRKTTQTAEYHYTLLTKQPRKAAELNVQTFQDYEVPIAKQQTTNVEHEEHSNDQENEKNVIDFIPEQYRDMVRIILEDGSSIRVWAAEDLECFVFDDDFRVLVLDEALTTGIMKLKAERTDVLKQGLAGAMECTFIHFPLVFFNHWTLLVLNTLNGRWDFYNSLARLNKKHVEKAKQLVNQIANDINTIMVEGTVQITNKVRVVTHTPQQHPEYVDCGVIVCYLMNRISRNKEIDPNLSREQCTRFRAKMAVKLLTDKPRSWSLEDNEDAVFDI</sequence>
<keyword evidence="8" id="KW-1185">Reference proteome</keyword>
<feature type="domain" description="Ubiquitin-like protease family profile" evidence="6">
    <location>
        <begin position="187"/>
        <end position="1437"/>
    </location>
</feature>
<dbReference type="SUPFAM" id="SSF54001">
    <property type="entry name" value="Cysteine proteinases"/>
    <property type="match status" value="2"/>
</dbReference>
<dbReference type="Gene3D" id="3.40.395.10">
    <property type="entry name" value="Adenoviral Proteinase, Chain A"/>
    <property type="match status" value="2"/>
</dbReference>
<dbReference type="GO" id="GO:0008234">
    <property type="term" value="F:cysteine-type peptidase activity"/>
    <property type="evidence" value="ECO:0007669"/>
    <property type="project" value="InterPro"/>
</dbReference>
<dbReference type="Proteomes" id="UP000823749">
    <property type="component" value="Chromosome 1"/>
</dbReference>
<proteinExistence type="inferred from homology"/>
<feature type="region of interest" description="Disordered" evidence="5">
    <location>
        <begin position="637"/>
        <end position="758"/>
    </location>
</feature>
<feature type="region of interest" description="Disordered" evidence="5">
    <location>
        <begin position="459"/>
        <end position="552"/>
    </location>
</feature>
<feature type="coiled-coil region" evidence="4">
    <location>
        <begin position="851"/>
        <end position="1048"/>
    </location>
</feature>
<dbReference type="InterPro" id="IPR003653">
    <property type="entry name" value="Peptidase_C48_C"/>
</dbReference>
<reference evidence="7" key="1">
    <citation type="submission" date="2020-08" db="EMBL/GenBank/DDBJ databases">
        <title>Plant Genome Project.</title>
        <authorList>
            <person name="Zhang R.-G."/>
        </authorList>
    </citation>
    <scope>NUCLEOTIDE SEQUENCE</scope>
    <source>
        <strain evidence="7">WSP0</strain>
        <tissue evidence="7">Leaf</tissue>
    </source>
</reference>
<evidence type="ECO:0000256" key="2">
    <source>
        <dbReference type="ARBA" id="ARBA00022670"/>
    </source>
</evidence>
<feature type="compositionally biased region" description="Basic and acidic residues" evidence="5">
    <location>
        <begin position="542"/>
        <end position="551"/>
    </location>
</feature>
<comment type="similarity">
    <text evidence="1">Belongs to the peptidase C48 family.</text>
</comment>
<evidence type="ECO:0000259" key="6">
    <source>
        <dbReference type="PROSITE" id="PS50600"/>
    </source>
</evidence>
<evidence type="ECO:0000256" key="5">
    <source>
        <dbReference type="SAM" id="MobiDB-lite"/>
    </source>
</evidence>
<feature type="region of interest" description="Disordered" evidence="5">
    <location>
        <begin position="107"/>
        <end position="146"/>
    </location>
</feature>
<feature type="coiled-coil region" evidence="4">
    <location>
        <begin position="2"/>
        <end position="29"/>
    </location>
</feature>
<evidence type="ECO:0000256" key="1">
    <source>
        <dbReference type="ARBA" id="ARBA00005234"/>
    </source>
</evidence>
<evidence type="ECO:0000256" key="4">
    <source>
        <dbReference type="SAM" id="Coils"/>
    </source>
</evidence>
<evidence type="ECO:0000256" key="3">
    <source>
        <dbReference type="ARBA" id="ARBA00022801"/>
    </source>
</evidence>
<dbReference type="EMBL" id="JACTNZ010000001">
    <property type="protein sequence ID" value="KAG5564373.1"/>
    <property type="molecule type" value="Genomic_DNA"/>
</dbReference>
<keyword evidence="2" id="KW-0645">Protease</keyword>
<protein>
    <recommendedName>
        <fullName evidence="6">Ubiquitin-like protease family profile domain-containing protein</fullName>
    </recommendedName>
</protein>
<organism evidence="7 8">
    <name type="scientific">Rhododendron griersonianum</name>
    <dbReference type="NCBI Taxonomy" id="479676"/>
    <lineage>
        <taxon>Eukaryota</taxon>
        <taxon>Viridiplantae</taxon>
        <taxon>Streptophyta</taxon>
        <taxon>Embryophyta</taxon>
        <taxon>Tracheophyta</taxon>
        <taxon>Spermatophyta</taxon>
        <taxon>Magnoliopsida</taxon>
        <taxon>eudicotyledons</taxon>
        <taxon>Gunneridae</taxon>
        <taxon>Pentapetalae</taxon>
        <taxon>asterids</taxon>
        <taxon>Ericales</taxon>
        <taxon>Ericaceae</taxon>
        <taxon>Ericoideae</taxon>
        <taxon>Rhodoreae</taxon>
        <taxon>Rhododendron</taxon>
    </lineage>
</organism>
<dbReference type="PROSITE" id="PS50600">
    <property type="entry name" value="ULP_PROTEASE"/>
    <property type="match status" value="1"/>
</dbReference>
<keyword evidence="3" id="KW-0378">Hydrolase</keyword>
<comment type="caution">
    <text evidence="7">The sequence shown here is derived from an EMBL/GenBank/DDBJ whole genome shotgun (WGS) entry which is preliminary data.</text>
</comment>
<feature type="compositionally biased region" description="Basic and acidic residues" evidence="5">
    <location>
        <begin position="472"/>
        <end position="484"/>
    </location>
</feature>
<feature type="compositionally biased region" description="Basic and acidic residues" evidence="5">
    <location>
        <begin position="107"/>
        <end position="121"/>
    </location>
</feature>
<keyword evidence="4" id="KW-0175">Coiled coil</keyword>
<evidence type="ECO:0000313" key="8">
    <source>
        <dbReference type="Proteomes" id="UP000823749"/>
    </source>
</evidence>